<keyword evidence="5 10" id="KW-0418">Kinase</keyword>
<dbReference type="PROSITE" id="PS50011">
    <property type="entry name" value="PROTEIN_KINASE_DOM"/>
    <property type="match status" value="1"/>
</dbReference>
<dbReference type="GO" id="GO:0004674">
    <property type="term" value="F:protein serine/threonine kinase activity"/>
    <property type="evidence" value="ECO:0007669"/>
    <property type="project" value="UniProtKB-KW"/>
</dbReference>
<evidence type="ECO:0000313" key="10">
    <source>
        <dbReference type="EMBL" id="KAJ8025039.1"/>
    </source>
</evidence>
<proteinExistence type="predicted"/>
<evidence type="ECO:0000256" key="8">
    <source>
        <dbReference type="ARBA" id="ARBA00048679"/>
    </source>
</evidence>
<dbReference type="SMART" id="SM00220">
    <property type="entry name" value="S_TKc"/>
    <property type="match status" value="1"/>
</dbReference>
<evidence type="ECO:0000256" key="6">
    <source>
        <dbReference type="ARBA" id="ARBA00022840"/>
    </source>
</evidence>
<dbReference type="SUPFAM" id="SSF56112">
    <property type="entry name" value="Protein kinase-like (PK-like)"/>
    <property type="match status" value="1"/>
</dbReference>
<evidence type="ECO:0000259" key="9">
    <source>
        <dbReference type="PROSITE" id="PS50011"/>
    </source>
</evidence>
<dbReference type="AlphaFoldDB" id="A0A9Q1BH64"/>
<dbReference type="InterPro" id="IPR000719">
    <property type="entry name" value="Prot_kinase_dom"/>
</dbReference>
<keyword evidence="2" id="KW-0723">Serine/threonine-protein kinase</keyword>
<dbReference type="GO" id="GO:0005524">
    <property type="term" value="F:ATP binding"/>
    <property type="evidence" value="ECO:0007669"/>
    <property type="project" value="UniProtKB-KW"/>
</dbReference>
<keyword evidence="6" id="KW-0067">ATP-binding</keyword>
<protein>
    <recommendedName>
        <fullName evidence="1">non-specific serine/threonine protein kinase</fullName>
        <ecNumber evidence="1">2.7.11.1</ecNumber>
    </recommendedName>
</protein>
<keyword evidence="11" id="KW-1185">Reference proteome</keyword>
<dbReference type="PANTHER" id="PTHR45998">
    <property type="entry name" value="SERINE/THREONINE-PROTEIN KINASE 16"/>
    <property type="match status" value="1"/>
</dbReference>
<sequence>MGASCTRERLTIDGRRFYTNKRLGEGGFSFVDQVEESSTGKKYALKRIQCHSTAEEKAAEEEAKFHQLFDSPYLISVEAWSKKKLSGDDSEVLLVLPYFKRGTLQDELDRLSARGDHIPEDRLWKLIRGICEGVHALHHADPPVAHRDLKPGNVMLAEDDTPVIMDFGSMKQGPVEVKGRSQAVALQDIAAEKCSMLFRAPELFHVDSHCIVDEKVDVWSLGCLIFNLAFLQSPFEPVYQRGDSLHLAVLGRNYKFPENSRYSPGLKDLVDSMLTVETIERPNMDWVLDKLSKIDQDRQNRV</sequence>
<dbReference type="EMBL" id="JAIZAY010000018">
    <property type="protein sequence ID" value="KAJ8025039.1"/>
    <property type="molecule type" value="Genomic_DNA"/>
</dbReference>
<evidence type="ECO:0000313" key="11">
    <source>
        <dbReference type="Proteomes" id="UP001152320"/>
    </source>
</evidence>
<evidence type="ECO:0000256" key="3">
    <source>
        <dbReference type="ARBA" id="ARBA00022679"/>
    </source>
</evidence>
<name>A0A9Q1BH64_HOLLE</name>
<organism evidence="10 11">
    <name type="scientific">Holothuria leucospilota</name>
    <name type="common">Black long sea cucumber</name>
    <name type="synonym">Mertensiothuria leucospilota</name>
    <dbReference type="NCBI Taxonomy" id="206669"/>
    <lineage>
        <taxon>Eukaryota</taxon>
        <taxon>Metazoa</taxon>
        <taxon>Echinodermata</taxon>
        <taxon>Eleutherozoa</taxon>
        <taxon>Echinozoa</taxon>
        <taxon>Holothuroidea</taxon>
        <taxon>Aspidochirotacea</taxon>
        <taxon>Aspidochirotida</taxon>
        <taxon>Holothuriidae</taxon>
        <taxon>Holothuria</taxon>
    </lineage>
</organism>
<dbReference type="PROSITE" id="PS00108">
    <property type="entry name" value="PROTEIN_KINASE_ST"/>
    <property type="match status" value="1"/>
</dbReference>
<dbReference type="CDD" id="cd13986">
    <property type="entry name" value="STKc_16"/>
    <property type="match status" value="1"/>
</dbReference>
<evidence type="ECO:0000256" key="5">
    <source>
        <dbReference type="ARBA" id="ARBA00022777"/>
    </source>
</evidence>
<evidence type="ECO:0000256" key="4">
    <source>
        <dbReference type="ARBA" id="ARBA00022741"/>
    </source>
</evidence>
<comment type="catalytic activity">
    <reaction evidence="8">
        <text>L-seryl-[protein] + ATP = O-phospho-L-seryl-[protein] + ADP + H(+)</text>
        <dbReference type="Rhea" id="RHEA:17989"/>
        <dbReference type="Rhea" id="RHEA-COMP:9863"/>
        <dbReference type="Rhea" id="RHEA-COMP:11604"/>
        <dbReference type="ChEBI" id="CHEBI:15378"/>
        <dbReference type="ChEBI" id="CHEBI:29999"/>
        <dbReference type="ChEBI" id="CHEBI:30616"/>
        <dbReference type="ChEBI" id="CHEBI:83421"/>
        <dbReference type="ChEBI" id="CHEBI:456216"/>
        <dbReference type="EC" id="2.7.11.1"/>
    </reaction>
</comment>
<keyword evidence="4" id="KW-0547">Nucleotide-binding</keyword>
<comment type="caution">
    <text evidence="10">The sequence shown here is derived from an EMBL/GenBank/DDBJ whole genome shotgun (WGS) entry which is preliminary data.</text>
</comment>
<keyword evidence="3" id="KW-0808">Transferase</keyword>
<accession>A0A9Q1BH64</accession>
<evidence type="ECO:0000256" key="7">
    <source>
        <dbReference type="ARBA" id="ARBA00047899"/>
    </source>
</evidence>
<feature type="domain" description="Protein kinase" evidence="9">
    <location>
        <begin position="17"/>
        <end position="294"/>
    </location>
</feature>
<dbReference type="InterPro" id="IPR011009">
    <property type="entry name" value="Kinase-like_dom_sf"/>
</dbReference>
<dbReference type="EC" id="2.7.11.1" evidence="1"/>
<dbReference type="Gene3D" id="1.10.510.10">
    <property type="entry name" value="Transferase(Phosphotransferase) domain 1"/>
    <property type="match status" value="1"/>
</dbReference>
<dbReference type="InterPro" id="IPR008271">
    <property type="entry name" value="Ser/Thr_kinase_AS"/>
</dbReference>
<dbReference type="GO" id="GO:0005794">
    <property type="term" value="C:Golgi apparatus"/>
    <property type="evidence" value="ECO:0007669"/>
    <property type="project" value="TreeGrafter"/>
</dbReference>
<reference evidence="10" key="1">
    <citation type="submission" date="2021-10" db="EMBL/GenBank/DDBJ databases">
        <title>Tropical sea cucumber genome reveals ecological adaptation and Cuvierian tubules defense mechanism.</title>
        <authorList>
            <person name="Chen T."/>
        </authorList>
    </citation>
    <scope>NUCLEOTIDE SEQUENCE</scope>
    <source>
        <strain evidence="10">Nanhai2018</strain>
        <tissue evidence="10">Muscle</tissue>
    </source>
</reference>
<evidence type="ECO:0000256" key="1">
    <source>
        <dbReference type="ARBA" id="ARBA00012513"/>
    </source>
</evidence>
<comment type="catalytic activity">
    <reaction evidence="7">
        <text>L-threonyl-[protein] + ATP = O-phospho-L-threonyl-[protein] + ADP + H(+)</text>
        <dbReference type="Rhea" id="RHEA:46608"/>
        <dbReference type="Rhea" id="RHEA-COMP:11060"/>
        <dbReference type="Rhea" id="RHEA-COMP:11605"/>
        <dbReference type="ChEBI" id="CHEBI:15378"/>
        <dbReference type="ChEBI" id="CHEBI:30013"/>
        <dbReference type="ChEBI" id="CHEBI:30616"/>
        <dbReference type="ChEBI" id="CHEBI:61977"/>
        <dbReference type="ChEBI" id="CHEBI:456216"/>
        <dbReference type="EC" id="2.7.11.1"/>
    </reaction>
</comment>
<evidence type="ECO:0000256" key="2">
    <source>
        <dbReference type="ARBA" id="ARBA00022527"/>
    </source>
</evidence>
<dbReference type="Gene3D" id="3.30.200.20">
    <property type="entry name" value="Phosphorylase Kinase, domain 1"/>
    <property type="match status" value="1"/>
</dbReference>
<dbReference type="PANTHER" id="PTHR45998:SF2">
    <property type="entry name" value="SERINE_THREONINE-PROTEIN KINASE 16"/>
    <property type="match status" value="1"/>
</dbReference>
<dbReference type="Pfam" id="PF00069">
    <property type="entry name" value="Pkinase"/>
    <property type="match status" value="1"/>
</dbReference>
<gene>
    <name evidence="10" type="ORF">HOLleu_35128</name>
</gene>
<dbReference type="InterPro" id="IPR052239">
    <property type="entry name" value="Ser/Thr-specific_kinases"/>
</dbReference>
<dbReference type="Proteomes" id="UP001152320">
    <property type="component" value="Chromosome 18"/>
</dbReference>
<dbReference type="OrthoDB" id="248923at2759"/>